<keyword evidence="8" id="KW-0282">Flagellum</keyword>
<proteinExistence type="inferred from homology"/>
<gene>
    <name evidence="8" type="ORF">E4634_12845</name>
</gene>
<dbReference type="Pfam" id="PF07195">
    <property type="entry name" value="FliD_C"/>
    <property type="match status" value="1"/>
</dbReference>
<keyword evidence="3" id="KW-0175">Coiled coil</keyword>
<dbReference type="GO" id="GO:0005576">
    <property type="term" value="C:extracellular region"/>
    <property type="evidence" value="ECO:0007669"/>
    <property type="project" value="UniProtKB-SubCell"/>
</dbReference>
<evidence type="ECO:0000256" key="3">
    <source>
        <dbReference type="ARBA" id="ARBA00023054"/>
    </source>
</evidence>
<accession>A0A4Z0M155</accession>
<comment type="caution">
    <text evidence="8">The sequence shown here is derived from an EMBL/GenBank/DDBJ whole genome shotgun (WGS) entry which is preliminary data.</text>
</comment>
<comment type="subcellular location">
    <subcellularLocation>
        <location evidence="5">Secreted</location>
    </subcellularLocation>
    <subcellularLocation>
        <location evidence="5">Bacterial flagellum</location>
    </subcellularLocation>
</comment>
<evidence type="ECO:0000313" key="9">
    <source>
        <dbReference type="Proteomes" id="UP000298050"/>
    </source>
</evidence>
<dbReference type="Pfam" id="PF02465">
    <property type="entry name" value="FliD_N"/>
    <property type="match status" value="1"/>
</dbReference>
<feature type="domain" description="Flagellar hook-associated protein 2 C-terminal" evidence="7">
    <location>
        <begin position="210"/>
        <end position="430"/>
    </location>
</feature>
<comment type="subunit">
    <text evidence="2 5">Homopentamer.</text>
</comment>
<evidence type="ECO:0000256" key="1">
    <source>
        <dbReference type="ARBA" id="ARBA00009764"/>
    </source>
</evidence>
<dbReference type="PANTHER" id="PTHR30288:SF0">
    <property type="entry name" value="FLAGELLAR HOOK-ASSOCIATED PROTEIN 2"/>
    <property type="match status" value="1"/>
</dbReference>
<dbReference type="InterPro" id="IPR040026">
    <property type="entry name" value="FliD"/>
</dbReference>
<dbReference type="InterPro" id="IPR010810">
    <property type="entry name" value="Flagellin_hook_IN_motif"/>
</dbReference>
<keyword evidence="5" id="KW-0964">Secreted</keyword>
<evidence type="ECO:0000259" key="7">
    <source>
        <dbReference type="Pfam" id="PF07195"/>
    </source>
</evidence>
<dbReference type="GO" id="GO:0009421">
    <property type="term" value="C:bacterial-type flagellum filament cap"/>
    <property type="evidence" value="ECO:0007669"/>
    <property type="project" value="InterPro"/>
</dbReference>
<evidence type="ECO:0000259" key="6">
    <source>
        <dbReference type="Pfam" id="PF02465"/>
    </source>
</evidence>
<evidence type="ECO:0000313" key="8">
    <source>
        <dbReference type="EMBL" id="TGD73157.1"/>
    </source>
</evidence>
<dbReference type="RefSeq" id="WP_135444489.1">
    <property type="nucleotide sequence ID" value="NZ_SRLE01000008.1"/>
</dbReference>
<comment type="function">
    <text evidence="5">Required for morphogenesis and for the elongation of the flagellar filament by facilitating polymerization of the flagellin monomers at the tip of growing filament. Forms a capping structure, which prevents flagellin subunits (transported through the central channel of the flagellum) from leaking out without polymerization at the distal end.</text>
</comment>
<dbReference type="Proteomes" id="UP000298050">
    <property type="component" value="Unassembled WGS sequence"/>
</dbReference>
<sequence>MSTISALGIGSGLDLNGLLDQLETAEREKLVPIVEQKNSYQSKISAFGQLRSSLASFQAAAEKLNNSSLFGGVKSSVSGDALTAAATSGAQPGSYQVNVSQLARAYSVATAGVADRDADLGAGTVSISLANGDSLSVELGAEDSSLEALRDAINEQDAGVRASIVNDGGDSPYRLVLTSATEGEDAAISSVDFGDLSASLALDPVTEVTARNAEFSVNGVDVTSQTNQVEGALEDITLVLAEEGEATVTINPNTKAIEDAITGFVSAYNKLQNSIGDLTRFDADSGVAGQLLGDNTLRSVSTRLRSVFVEGVEEGALQRLTDVGITLQLDGTLEIDEEALGELVETGLSDLQDFFAGDSSTSGLAGKLGGTLDDMLESSGLLETATGGLESRIDSLDDRYDRVELSIERTMNRYRMQFAQLDSLVANMNSTSSYIAQQFDILNAQLNQ</sequence>
<feature type="domain" description="Flagellar hook-associated protein 2 N-terminal" evidence="6">
    <location>
        <begin position="11"/>
        <end position="105"/>
    </location>
</feature>
<keyword evidence="9" id="KW-1185">Reference proteome</keyword>
<reference evidence="8 9" key="1">
    <citation type="submission" date="2019-04" db="EMBL/GenBank/DDBJ databases">
        <title>Taxonomy of novel Haliea sp. from mangrove soil of West Coast of India.</title>
        <authorList>
            <person name="Verma A."/>
            <person name="Kumar P."/>
            <person name="Krishnamurthi S."/>
        </authorList>
    </citation>
    <scope>NUCLEOTIDE SEQUENCE [LARGE SCALE GENOMIC DNA]</scope>
    <source>
        <strain evidence="8 9">SAOS-164</strain>
    </source>
</reference>
<dbReference type="EMBL" id="SRLE01000008">
    <property type="protein sequence ID" value="TGD73157.1"/>
    <property type="molecule type" value="Genomic_DNA"/>
</dbReference>
<dbReference type="GO" id="GO:0009424">
    <property type="term" value="C:bacterial-type flagellum hook"/>
    <property type="evidence" value="ECO:0007669"/>
    <property type="project" value="UniProtKB-UniRule"/>
</dbReference>
<dbReference type="AlphaFoldDB" id="A0A4Z0M155"/>
<evidence type="ECO:0000256" key="4">
    <source>
        <dbReference type="ARBA" id="ARBA00023143"/>
    </source>
</evidence>
<organism evidence="8 9">
    <name type="scientific">Mangrovimicrobium sediminis</name>
    <dbReference type="NCBI Taxonomy" id="2562682"/>
    <lineage>
        <taxon>Bacteria</taxon>
        <taxon>Pseudomonadati</taxon>
        <taxon>Pseudomonadota</taxon>
        <taxon>Gammaproteobacteria</taxon>
        <taxon>Cellvibrionales</taxon>
        <taxon>Halieaceae</taxon>
        <taxon>Mangrovimicrobium</taxon>
    </lineage>
</organism>
<dbReference type="GO" id="GO:0007155">
    <property type="term" value="P:cell adhesion"/>
    <property type="evidence" value="ECO:0007669"/>
    <property type="project" value="InterPro"/>
</dbReference>
<dbReference type="Pfam" id="PF07196">
    <property type="entry name" value="Flagellin_IN"/>
    <property type="match status" value="1"/>
</dbReference>
<evidence type="ECO:0000256" key="5">
    <source>
        <dbReference type="RuleBase" id="RU362066"/>
    </source>
</evidence>
<keyword evidence="8" id="KW-0969">Cilium</keyword>
<name>A0A4Z0M155_9GAMM</name>
<keyword evidence="8" id="KW-0966">Cell projection</keyword>
<dbReference type="InterPro" id="IPR003481">
    <property type="entry name" value="FliD_N"/>
</dbReference>
<keyword evidence="4 5" id="KW-0975">Bacterial flagellum</keyword>
<dbReference type="GO" id="GO:0071973">
    <property type="term" value="P:bacterial-type flagellum-dependent cell motility"/>
    <property type="evidence" value="ECO:0007669"/>
    <property type="project" value="TreeGrafter"/>
</dbReference>
<dbReference type="OrthoDB" id="9810816at2"/>
<dbReference type="InterPro" id="IPR010809">
    <property type="entry name" value="FliD_C"/>
</dbReference>
<dbReference type="PANTHER" id="PTHR30288">
    <property type="entry name" value="FLAGELLAR CAP/ASSEMBLY PROTEIN FLID"/>
    <property type="match status" value="1"/>
</dbReference>
<evidence type="ECO:0000256" key="2">
    <source>
        <dbReference type="ARBA" id="ARBA00011255"/>
    </source>
</evidence>
<protein>
    <recommendedName>
        <fullName evidence="5">Flagellar hook-associated protein 2</fullName>
        <shortName evidence="5">HAP2</shortName>
    </recommendedName>
    <alternativeName>
        <fullName evidence="5">Flagellar cap protein</fullName>
    </alternativeName>
</protein>
<comment type="similarity">
    <text evidence="1 5">Belongs to the FliD family.</text>
</comment>